<dbReference type="EMBL" id="JASSZA010000001">
    <property type="protein sequence ID" value="KAK2120263.1"/>
    <property type="molecule type" value="Genomic_DNA"/>
</dbReference>
<dbReference type="Proteomes" id="UP001266305">
    <property type="component" value="Unassembled WGS sequence"/>
</dbReference>
<keyword evidence="2" id="KW-1185">Reference proteome</keyword>
<proteinExistence type="predicted"/>
<sequence length="172" mass="18055">MILGQLNKTASGRLDGLLAEHLALALPLPYITSSPQKAVAPGSMACSTKGDRLGESAIVLPRVAEGFSTSFIYLPTDPEQRLVGESLPTIIITLLAFTLVGSDGSQLYVLTLEEGKCYGRPLSIATTPFSTCPTSPSTVSQQIQMQPQLITSAHVKRGLGAQNPGGATEKDT</sequence>
<gene>
    <name evidence="1" type="ORF">P7K49_001649</name>
</gene>
<evidence type="ECO:0000313" key="1">
    <source>
        <dbReference type="EMBL" id="KAK2120263.1"/>
    </source>
</evidence>
<reference evidence="1 2" key="1">
    <citation type="submission" date="2023-05" db="EMBL/GenBank/DDBJ databases">
        <title>B98-5 Cell Line De Novo Hybrid Assembly: An Optical Mapping Approach.</title>
        <authorList>
            <person name="Kananen K."/>
            <person name="Auerbach J.A."/>
            <person name="Kautto E."/>
            <person name="Blachly J.S."/>
        </authorList>
    </citation>
    <scope>NUCLEOTIDE SEQUENCE [LARGE SCALE GENOMIC DNA]</scope>
    <source>
        <strain evidence="1">B95-8</strain>
        <tissue evidence="1">Cell line</tissue>
    </source>
</reference>
<comment type="caution">
    <text evidence="1">The sequence shown here is derived from an EMBL/GenBank/DDBJ whole genome shotgun (WGS) entry which is preliminary data.</text>
</comment>
<protein>
    <submittedName>
        <fullName evidence="1">Uncharacterized protein</fullName>
    </submittedName>
</protein>
<evidence type="ECO:0000313" key="2">
    <source>
        <dbReference type="Proteomes" id="UP001266305"/>
    </source>
</evidence>
<organism evidence="1 2">
    <name type="scientific">Saguinus oedipus</name>
    <name type="common">Cotton-top tamarin</name>
    <name type="synonym">Oedipomidas oedipus</name>
    <dbReference type="NCBI Taxonomy" id="9490"/>
    <lineage>
        <taxon>Eukaryota</taxon>
        <taxon>Metazoa</taxon>
        <taxon>Chordata</taxon>
        <taxon>Craniata</taxon>
        <taxon>Vertebrata</taxon>
        <taxon>Euteleostomi</taxon>
        <taxon>Mammalia</taxon>
        <taxon>Eutheria</taxon>
        <taxon>Euarchontoglires</taxon>
        <taxon>Primates</taxon>
        <taxon>Haplorrhini</taxon>
        <taxon>Platyrrhini</taxon>
        <taxon>Cebidae</taxon>
        <taxon>Callitrichinae</taxon>
        <taxon>Saguinus</taxon>
    </lineage>
</organism>
<name>A0ABQ9WHL1_SAGOE</name>
<accession>A0ABQ9WHL1</accession>